<dbReference type="STRING" id="33097.A0A150GJA1"/>
<evidence type="ECO:0000313" key="14">
    <source>
        <dbReference type="Proteomes" id="UP000075714"/>
    </source>
</evidence>
<keyword evidence="2" id="KW-0479">Metal-binding</keyword>
<keyword evidence="14" id="KW-1185">Reference proteome</keyword>
<sequence length="341" mass="35968">MKQEEHALAVYAAEGWRGGARKKVQLTHEARRSREALERRRAAIREAVALCDAPPGLKSIPAELFDEEGELDIDDMFCSVCGRYEAADDDDMVLCDGPCNCAFHQNCLDPPIDVSKLPEDEGWLCPACDCKADIVRLLNEEFGYDYDIAEPWTNILPPSELLEDYLPAAAGGSAERETEGAGGSGGEDESDGGPVRKHRRRRAPAPGTLPGGASGWLAAPLPSEDEEDEDFVSGPEPELNQGGTSSEEECEEGEEDRARHGEEGSASEPAATSGDEDGTGTRGAGRGGQHDSDDKASGSGREGSREQGEAVVLLGEVVGEVAACGCTVVAVTSSTCTVDAG</sequence>
<keyword evidence="5" id="KW-0805">Transcription regulation</keyword>
<dbReference type="Pfam" id="PF00628">
    <property type="entry name" value="PHD"/>
    <property type="match status" value="1"/>
</dbReference>
<dbReference type="OrthoDB" id="1903104at2759"/>
<feature type="domain" description="PHD-type" evidence="12">
    <location>
        <begin position="75"/>
        <end position="131"/>
    </location>
</feature>
<dbReference type="EMBL" id="LSYV01000020">
    <property type="protein sequence ID" value="KXZ49871.1"/>
    <property type="molecule type" value="Genomic_DNA"/>
</dbReference>
<evidence type="ECO:0000256" key="2">
    <source>
        <dbReference type="ARBA" id="ARBA00022723"/>
    </source>
</evidence>
<comment type="subcellular location">
    <subcellularLocation>
        <location evidence="1">Nucleus</location>
    </subcellularLocation>
</comment>
<organism evidence="13 14">
    <name type="scientific">Gonium pectorale</name>
    <name type="common">Green alga</name>
    <dbReference type="NCBI Taxonomy" id="33097"/>
    <lineage>
        <taxon>Eukaryota</taxon>
        <taxon>Viridiplantae</taxon>
        <taxon>Chlorophyta</taxon>
        <taxon>core chlorophytes</taxon>
        <taxon>Chlorophyceae</taxon>
        <taxon>CS clade</taxon>
        <taxon>Chlamydomonadales</taxon>
        <taxon>Volvocaceae</taxon>
        <taxon>Gonium</taxon>
    </lineage>
</organism>
<feature type="compositionally biased region" description="Acidic residues" evidence="11">
    <location>
        <begin position="246"/>
        <end position="255"/>
    </location>
</feature>
<dbReference type="GO" id="GO:0005634">
    <property type="term" value="C:nucleus"/>
    <property type="evidence" value="ECO:0007669"/>
    <property type="project" value="UniProtKB-SubCell"/>
</dbReference>
<dbReference type="GO" id="GO:0008270">
    <property type="term" value="F:zinc ion binding"/>
    <property type="evidence" value="ECO:0007669"/>
    <property type="project" value="UniProtKB-KW"/>
</dbReference>
<protein>
    <recommendedName>
        <fullName evidence="12">PHD-type domain-containing protein</fullName>
    </recommendedName>
</protein>
<evidence type="ECO:0000256" key="1">
    <source>
        <dbReference type="ARBA" id="ARBA00004123"/>
    </source>
</evidence>
<dbReference type="GO" id="GO:0003677">
    <property type="term" value="F:DNA binding"/>
    <property type="evidence" value="ECO:0007669"/>
    <property type="project" value="UniProtKB-KW"/>
</dbReference>
<dbReference type="CDD" id="cd15504">
    <property type="entry name" value="PHD_PRHA_like"/>
    <property type="match status" value="1"/>
</dbReference>
<dbReference type="Gene3D" id="3.30.40.10">
    <property type="entry name" value="Zinc/RING finger domain, C3HC4 (zinc finger)"/>
    <property type="match status" value="1"/>
</dbReference>
<evidence type="ECO:0000313" key="13">
    <source>
        <dbReference type="EMBL" id="KXZ49871.1"/>
    </source>
</evidence>
<evidence type="ECO:0000256" key="3">
    <source>
        <dbReference type="ARBA" id="ARBA00022771"/>
    </source>
</evidence>
<dbReference type="PANTHER" id="PTHR12628">
    <property type="entry name" value="POLYCOMB-LIKE TRANSCRIPTION FACTOR"/>
    <property type="match status" value="1"/>
</dbReference>
<dbReference type="InterPro" id="IPR001965">
    <property type="entry name" value="Znf_PHD"/>
</dbReference>
<dbReference type="SMART" id="SM00249">
    <property type="entry name" value="PHD"/>
    <property type="match status" value="1"/>
</dbReference>
<reference evidence="14" key="1">
    <citation type="journal article" date="2016" name="Nat. Commun.">
        <title>The Gonium pectorale genome demonstrates co-option of cell cycle regulation during the evolution of multicellularity.</title>
        <authorList>
            <person name="Hanschen E.R."/>
            <person name="Marriage T.N."/>
            <person name="Ferris P.J."/>
            <person name="Hamaji T."/>
            <person name="Toyoda A."/>
            <person name="Fujiyama A."/>
            <person name="Neme R."/>
            <person name="Noguchi H."/>
            <person name="Minakuchi Y."/>
            <person name="Suzuki M."/>
            <person name="Kawai-Toyooka H."/>
            <person name="Smith D.R."/>
            <person name="Sparks H."/>
            <person name="Anderson J."/>
            <person name="Bakaric R."/>
            <person name="Luria V."/>
            <person name="Karger A."/>
            <person name="Kirschner M.W."/>
            <person name="Durand P.M."/>
            <person name="Michod R.E."/>
            <person name="Nozaki H."/>
            <person name="Olson B.J."/>
        </authorList>
    </citation>
    <scope>NUCLEOTIDE SEQUENCE [LARGE SCALE GENOMIC DNA]</scope>
    <source>
        <strain evidence="14">NIES-2863</strain>
    </source>
</reference>
<evidence type="ECO:0000256" key="6">
    <source>
        <dbReference type="ARBA" id="ARBA00023125"/>
    </source>
</evidence>
<dbReference type="PROSITE" id="PS50016">
    <property type="entry name" value="ZF_PHD_2"/>
    <property type="match status" value="1"/>
</dbReference>
<keyword evidence="9" id="KW-0539">Nucleus</keyword>
<dbReference type="GO" id="GO:0003682">
    <property type="term" value="F:chromatin binding"/>
    <property type="evidence" value="ECO:0007669"/>
    <property type="project" value="TreeGrafter"/>
</dbReference>
<dbReference type="FunFam" id="3.30.40.10:FF:000650">
    <property type="entry name" value="Homeobox protein HAT3.1"/>
    <property type="match status" value="1"/>
</dbReference>
<evidence type="ECO:0000256" key="8">
    <source>
        <dbReference type="ARBA" id="ARBA00023163"/>
    </source>
</evidence>
<dbReference type="SUPFAM" id="SSF57903">
    <property type="entry name" value="FYVE/PHD zinc finger"/>
    <property type="match status" value="1"/>
</dbReference>
<dbReference type="InterPro" id="IPR019787">
    <property type="entry name" value="Znf_PHD-finger"/>
</dbReference>
<evidence type="ECO:0000259" key="12">
    <source>
        <dbReference type="PROSITE" id="PS50016"/>
    </source>
</evidence>
<dbReference type="PROSITE" id="PS01359">
    <property type="entry name" value="ZF_PHD_1"/>
    <property type="match status" value="1"/>
</dbReference>
<dbReference type="PANTHER" id="PTHR12628:SF10">
    <property type="entry name" value="HOMEOBOX DOMAIN-CONTAINING PROTEIN"/>
    <property type="match status" value="1"/>
</dbReference>
<keyword evidence="4" id="KW-0862">Zinc</keyword>
<keyword evidence="3 10" id="KW-0863">Zinc-finger</keyword>
<feature type="compositionally biased region" description="Basic and acidic residues" evidence="11">
    <location>
        <begin position="288"/>
        <end position="308"/>
    </location>
</feature>
<dbReference type="InterPro" id="IPR013083">
    <property type="entry name" value="Znf_RING/FYVE/PHD"/>
</dbReference>
<dbReference type="InterPro" id="IPR045876">
    <property type="entry name" value="PRHA-like_PHD-finger"/>
</dbReference>
<evidence type="ECO:0000256" key="5">
    <source>
        <dbReference type="ARBA" id="ARBA00023015"/>
    </source>
</evidence>
<name>A0A150GJA1_GONPE</name>
<evidence type="ECO:0000256" key="9">
    <source>
        <dbReference type="ARBA" id="ARBA00023242"/>
    </source>
</evidence>
<evidence type="ECO:0000256" key="4">
    <source>
        <dbReference type="ARBA" id="ARBA00022833"/>
    </source>
</evidence>
<evidence type="ECO:0000256" key="7">
    <source>
        <dbReference type="ARBA" id="ARBA00023155"/>
    </source>
</evidence>
<keyword evidence="8" id="KW-0804">Transcription</keyword>
<keyword evidence="6" id="KW-0238">DNA-binding</keyword>
<gene>
    <name evidence="13" type="ORF">GPECTOR_19g322</name>
</gene>
<dbReference type="InterPro" id="IPR019786">
    <property type="entry name" value="Zinc_finger_PHD-type_CS"/>
</dbReference>
<dbReference type="GO" id="GO:0045814">
    <property type="term" value="P:negative regulation of gene expression, epigenetic"/>
    <property type="evidence" value="ECO:0007669"/>
    <property type="project" value="TreeGrafter"/>
</dbReference>
<comment type="caution">
    <text evidence="13">The sequence shown here is derived from an EMBL/GenBank/DDBJ whole genome shotgun (WGS) entry which is preliminary data.</text>
</comment>
<dbReference type="AlphaFoldDB" id="A0A150GJA1"/>
<accession>A0A150GJA1</accession>
<dbReference type="InterPro" id="IPR011011">
    <property type="entry name" value="Znf_FYVE_PHD"/>
</dbReference>
<keyword evidence="7" id="KW-0371">Homeobox</keyword>
<dbReference type="Proteomes" id="UP000075714">
    <property type="component" value="Unassembled WGS sequence"/>
</dbReference>
<evidence type="ECO:0000256" key="10">
    <source>
        <dbReference type="PROSITE-ProRule" id="PRU00146"/>
    </source>
</evidence>
<proteinExistence type="predicted"/>
<feature type="region of interest" description="Disordered" evidence="11">
    <location>
        <begin position="170"/>
        <end position="308"/>
    </location>
</feature>
<evidence type="ECO:0000256" key="11">
    <source>
        <dbReference type="SAM" id="MobiDB-lite"/>
    </source>
</evidence>